<protein>
    <submittedName>
        <fullName evidence="7">Tetraspanin-11</fullName>
    </submittedName>
</protein>
<evidence type="ECO:0000313" key="8">
    <source>
        <dbReference type="Proteomes" id="UP000685013"/>
    </source>
</evidence>
<evidence type="ECO:0000313" key="7">
    <source>
        <dbReference type="EMBL" id="KAG6587624.1"/>
    </source>
</evidence>
<feature type="transmembrane region" description="Helical" evidence="6">
    <location>
        <begin position="234"/>
        <end position="252"/>
    </location>
</feature>
<dbReference type="Pfam" id="PF00335">
    <property type="entry name" value="Tetraspanin"/>
    <property type="match status" value="1"/>
</dbReference>
<proteinExistence type="inferred from homology"/>
<evidence type="ECO:0000256" key="2">
    <source>
        <dbReference type="ARBA" id="ARBA00006840"/>
    </source>
</evidence>
<feature type="transmembrane region" description="Helical" evidence="6">
    <location>
        <begin position="73"/>
        <end position="97"/>
    </location>
</feature>
<sequence>MPRLSNVVIGILNGCTLIIGLAATIASLYLRIRGVSTDCQKVIENPLLILGLLLLVLSLLGLVGSLYRLNFMLYLYLTILFLLILGTLAFTIFAILVTNKGVGRTVSGKGYSEYRLGDYSHWLQKYVVNEEHWNEIRSCLVDAKICDSLRDNIPQVPGEFYKKNLSPIQSGCCKPPSECGFELKNATLWTVPKSGPAVAVAEADCKKWSNDKYGLCYACNACKRGVLSNIRKDWRLFAIFNGCVLAFITIVYCIGCCATRNNKSRPSYPIMYGRRV</sequence>
<gene>
    <name evidence="7" type="primary">TET11</name>
    <name evidence="7" type="ORF">SDJN03_16189</name>
</gene>
<dbReference type="Proteomes" id="UP000685013">
    <property type="component" value="Chromosome 11"/>
</dbReference>
<evidence type="ECO:0000256" key="5">
    <source>
        <dbReference type="ARBA" id="ARBA00023136"/>
    </source>
</evidence>
<dbReference type="InterPro" id="IPR018499">
    <property type="entry name" value="Tetraspanin/Peripherin"/>
</dbReference>
<evidence type="ECO:0000256" key="4">
    <source>
        <dbReference type="ARBA" id="ARBA00022989"/>
    </source>
</evidence>
<feature type="transmembrane region" description="Helical" evidence="6">
    <location>
        <begin position="6"/>
        <end position="30"/>
    </location>
</feature>
<evidence type="ECO:0000256" key="6">
    <source>
        <dbReference type="SAM" id="Phobius"/>
    </source>
</evidence>
<keyword evidence="4 6" id="KW-1133">Transmembrane helix</keyword>
<comment type="caution">
    <text evidence="7">The sequence shown here is derived from an EMBL/GenBank/DDBJ whole genome shotgun (WGS) entry which is preliminary data.</text>
</comment>
<organism evidence="7 8">
    <name type="scientific">Cucurbita argyrosperma subsp. sororia</name>
    <dbReference type="NCBI Taxonomy" id="37648"/>
    <lineage>
        <taxon>Eukaryota</taxon>
        <taxon>Viridiplantae</taxon>
        <taxon>Streptophyta</taxon>
        <taxon>Embryophyta</taxon>
        <taxon>Tracheophyta</taxon>
        <taxon>Spermatophyta</taxon>
        <taxon>Magnoliopsida</taxon>
        <taxon>eudicotyledons</taxon>
        <taxon>Gunneridae</taxon>
        <taxon>Pentapetalae</taxon>
        <taxon>rosids</taxon>
        <taxon>fabids</taxon>
        <taxon>Cucurbitales</taxon>
        <taxon>Cucurbitaceae</taxon>
        <taxon>Cucurbiteae</taxon>
        <taxon>Cucurbita</taxon>
    </lineage>
</organism>
<feature type="transmembrane region" description="Helical" evidence="6">
    <location>
        <begin position="42"/>
        <end position="67"/>
    </location>
</feature>
<accession>A0AAV6MUE5</accession>
<dbReference type="PROSITE" id="PS00421">
    <property type="entry name" value="TM4_1"/>
    <property type="match status" value="1"/>
</dbReference>
<name>A0AAV6MUE5_9ROSI</name>
<evidence type="ECO:0000256" key="3">
    <source>
        <dbReference type="ARBA" id="ARBA00022692"/>
    </source>
</evidence>
<keyword evidence="8" id="KW-1185">Reference proteome</keyword>
<reference evidence="7 8" key="1">
    <citation type="journal article" date="2021" name="Hortic Res">
        <title>The domestication of Cucurbita argyrosperma as revealed by the genome of its wild relative.</title>
        <authorList>
            <person name="Barrera-Redondo J."/>
            <person name="Sanchez-de la Vega G."/>
            <person name="Aguirre-Liguori J.A."/>
            <person name="Castellanos-Morales G."/>
            <person name="Gutierrez-Guerrero Y.T."/>
            <person name="Aguirre-Dugua X."/>
            <person name="Aguirre-Planter E."/>
            <person name="Tenaillon M.I."/>
            <person name="Lira-Saade R."/>
            <person name="Eguiarte L.E."/>
        </authorList>
    </citation>
    <scope>NUCLEOTIDE SEQUENCE [LARGE SCALE GENOMIC DNA]</scope>
    <source>
        <strain evidence="7">JBR-2021</strain>
    </source>
</reference>
<dbReference type="AlphaFoldDB" id="A0AAV6MUE5"/>
<dbReference type="InterPro" id="IPR044991">
    <property type="entry name" value="TET_plant"/>
</dbReference>
<dbReference type="PANTHER" id="PTHR32191">
    <property type="entry name" value="TETRASPANIN-8-RELATED"/>
    <property type="match status" value="1"/>
</dbReference>
<dbReference type="GO" id="GO:0016020">
    <property type="term" value="C:membrane"/>
    <property type="evidence" value="ECO:0007669"/>
    <property type="project" value="UniProtKB-SubCell"/>
</dbReference>
<feature type="non-terminal residue" evidence="7">
    <location>
        <position position="1"/>
    </location>
</feature>
<dbReference type="EMBL" id="JAGKQH010000011">
    <property type="protein sequence ID" value="KAG6587624.1"/>
    <property type="molecule type" value="Genomic_DNA"/>
</dbReference>
<keyword evidence="5 6" id="KW-0472">Membrane</keyword>
<dbReference type="GO" id="GO:0009734">
    <property type="term" value="P:auxin-activated signaling pathway"/>
    <property type="evidence" value="ECO:0007669"/>
    <property type="project" value="InterPro"/>
</dbReference>
<keyword evidence="3 6" id="KW-0812">Transmembrane</keyword>
<comment type="subcellular location">
    <subcellularLocation>
        <location evidence="1">Membrane</location>
        <topology evidence="1">Multi-pass membrane protein</topology>
    </subcellularLocation>
</comment>
<evidence type="ECO:0000256" key="1">
    <source>
        <dbReference type="ARBA" id="ARBA00004141"/>
    </source>
</evidence>
<comment type="similarity">
    <text evidence="2">Belongs to the tetraspanin (TM4SF) family.</text>
</comment>
<dbReference type="InterPro" id="IPR018503">
    <property type="entry name" value="Tetraspanin_CS"/>
</dbReference>